<feature type="domain" description="Protein phosphatase 1 regulatory subunit 26 N-terminal" evidence="2">
    <location>
        <begin position="204"/>
        <end position="752"/>
    </location>
</feature>
<reference evidence="3" key="3">
    <citation type="submission" date="2025-09" db="UniProtKB">
        <authorList>
            <consortium name="Ensembl"/>
        </authorList>
    </citation>
    <scope>IDENTIFICATION</scope>
</reference>
<reference evidence="3 4" key="1">
    <citation type="submission" date="2019-04" db="EMBL/GenBank/DDBJ databases">
        <authorList>
            <consortium name="Wellcome Sanger Institute Data Sharing"/>
        </authorList>
    </citation>
    <scope>NUCLEOTIDE SEQUENCE [LARGE SCALE GENOMIC DNA]</scope>
</reference>
<feature type="compositionally biased region" description="Low complexity" evidence="1">
    <location>
        <begin position="149"/>
        <end position="159"/>
    </location>
</feature>
<feature type="compositionally biased region" description="Low complexity" evidence="1">
    <location>
        <begin position="252"/>
        <end position="263"/>
    </location>
</feature>
<feature type="compositionally biased region" description="Basic and acidic residues" evidence="1">
    <location>
        <begin position="75"/>
        <end position="100"/>
    </location>
</feature>
<dbReference type="Pfam" id="PF15740">
    <property type="entry name" value="PPP1R26_N"/>
    <property type="match status" value="2"/>
</dbReference>
<organism evidence="3 4">
    <name type="scientific">Scleropages formosus</name>
    <name type="common">Asian bonytongue</name>
    <name type="synonym">Osteoglossum formosum</name>
    <dbReference type="NCBI Taxonomy" id="113540"/>
    <lineage>
        <taxon>Eukaryota</taxon>
        <taxon>Metazoa</taxon>
        <taxon>Chordata</taxon>
        <taxon>Craniata</taxon>
        <taxon>Vertebrata</taxon>
        <taxon>Euteleostomi</taxon>
        <taxon>Actinopterygii</taxon>
        <taxon>Neopterygii</taxon>
        <taxon>Teleostei</taxon>
        <taxon>Osteoglossocephala</taxon>
        <taxon>Osteoglossomorpha</taxon>
        <taxon>Osteoglossiformes</taxon>
        <taxon>Osteoglossidae</taxon>
        <taxon>Scleropages</taxon>
    </lineage>
</organism>
<evidence type="ECO:0000313" key="4">
    <source>
        <dbReference type="Proteomes" id="UP000694397"/>
    </source>
</evidence>
<gene>
    <name evidence="3" type="primary">ppp1r26</name>
</gene>
<feature type="compositionally biased region" description="Acidic residues" evidence="1">
    <location>
        <begin position="1041"/>
        <end position="1050"/>
    </location>
</feature>
<dbReference type="KEGG" id="sfm:108938398"/>
<reference evidence="3" key="2">
    <citation type="submission" date="2025-08" db="UniProtKB">
        <authorList>
            <consortium name="Ensembl"/>
        </authorList>
    </citation>
    <scope>IDENTIFICATION</scope>
</reference>
<feature type="region of interest" description="Disordered" evidence="1">
    <location>
        <begin position="203"/>
        <end position="230"/>
    </location>
</feature>
<protein>
    <recommendedName>
        <fullName evidence="2">Protein phosphatase 1 regulatory subunit 26 N-terminal domain-containing protein</fullName>
    </recommendedName>
</protein>
<dbReference type="Proteomes" id="UP000694397">
    <property type="component" value="Chromosome 17"/>
</dbReference>
<dbReference type="PANTHER" id="PTHR15724:SF0">
    <property type="entry name" value="PROTEIN PHOSPHATASE 1 REGULATORY SUBUNIT 26"/>
    <property type="match status" value="1"/>
</dbReference>
<feature type="region of interest" description="Disordered" evidence="1">
    <location>
        <begin position="944"/>
        <end position="971"/>
    </location>
</feature>
<feature type="compositionally biased region" description="Acidic residues" evidence="1">
    <location>
        <begin position="106"/>
        <end position="119"/>
    </location>
</feature>
<dbReference type="PANTHER" id="PTHR15724">
    <property type="entry name" value="PROTEIN PHOSPHATASE 1 REGULATORY SUBUNIT 26"/>
    <property type="match status" value="1"/>
</dbReference>
<proteinExistence type="predicted"/>
<evidence type="ECO:0000259" key="2">
    <source>
        <dbReference type="Pfam" id="PF15740"/>
    </source>
</evidence>
<accession>A0A8C9V346</accession>
<feature type="compositionally biased region" description="Basic and acidic residues" evidence="1">
    <location>
        <begin position="264"/>
        <end position="278"/>
    </location>
</feature>
<feature type="region of interest" description="Disordered" evidence="1">
    <location>
        <begin position="246"/>
        <end position="298"/>
    </location>
</feature>
<dbReference type="Ensembl" id="ENSSFOT00015017198.2">
    <property type="protein sequence ID" value="ENSSFOP00015017008.2"/>
    <property type="gene ID" value="ENSSFOG00015010961.2"/>
</dbReference>
<dbReference type="GO" id="GO:0004864">
    <property type="term" value="F:protein phosphatase inhibitor activity"/>
    <property type="evidence" value="ECO:0007669"/>
    <property type="project" value="InterPro"/>
</dbReference>
<sequence>MFLKNVRPVVAKHTEWRSFDTQPTCFTDSECDIHNSGSSVSGKVQMIIESLKSSQSSVDMNSDCEALGRAGLFAHRERSRPETECIRAKDQHSDCMKRELQSQGSESDDSVDREIEEAIQEFLKKKGNKKEKPVQRRVTNQLSRDHQKSNPNKNSNNNKIHTAINKPCTGKPTQSLLGKKDADIPLLFVSDIGTATVLKHHSSFETTKDPKNLTAKHQTNDFSDSSSDDGIEEEIQRYLLEKQNEKFKKYKSQQSQKQSNSRSDSIEKTMHQCKTDKQKNKKSAKAPNPPKSKHTRVNITQKYVSDHHPISETTNKIIGGLITDNSQAVICKSSGTGLSSCDFKGNSHSLTHSEFPAQSSSSLKVSTTAKLMCTEAILDISNVTNTVSFTAISIPTSPVFSEHPTEDCDSHSGKSLVDNENTAQETTEFLELKEQVQKLSPEKTNAKTLTNKDGDNTELLQEKKKKVSQNKKVRLSLSWKRKLKEDLKIFKGSQLESLAFCEQNSNSLSSTSDMSAETCTDLHVTLTENIEPVKTIKDSKSCQNRENAQRCKSNEEPEILIKPILKSKEFKATRCSKRTLKKASSDKNSSLDSDDVLDLPVKNLVETRKMVQTNTSDKDKSKSVSFGAVQLIVPISEKTTLVEPKTRPIQVAIKNYISKSDVSRKNSLINNKNLNSTLNNSTAKQLTSVEMAKPSSQIKLSVKQRAQTGVAKLSHGANQCVIPKGEEISSPHTYGSNKQMNRKFLAKKVKVSEVEAGKVDKRYKITASGSVRARETKMKCQQTEVQATTEVPILGSVKAAVLQGTPSAVPVPISNASLSSPQLKGAEVKERKSTMCSEKLTPLVTGKKIKKRKLVDHINLGNHNTNVVPTAEEVLSQSQGPVMLNENSAASTRVGEVGQVYISEQPSIIHCHLAGSHVPAEHVSCTKFPTAEVNVCHSNVVNTDQRSAEPHTGGRLPCPTHPPSPKMRKGSQGLLQDFSLAENRVHIQKDKSVNVEVSAYKNNHIQIRNMDQHLAGSTRDHKGKGQEIKVEEEDLFTVEDAEYVDETDYDSDGRGGSSQSSQERKRPRTLFLSTSIDPGVKIRPYIILETPQRYQKYMKSRKHMFTEHQKTSEMIPALHQNTKSEKRKNCSNMSVNVKTFYAKTPTTKKITKDKLIKRKLQLVTALTKL</sequence>
<dbReference type="InterPro" id="IPR031474">
    <property type="entry name" value="PPP1R26_N"/>
</dbReference>
<feature type="domain" description="Protein phosphatase 1 regulatory subunit 26 N-terminal" evidence="2">
    <location>
        <begin position="1"/>
        <end position="175"/>
    </location>
</feature>
<dbReference type="InterPro" id="IPR026130">
    <property type="entry name" value="PPP1R26"/>
</dbReference>
<evidence type="ECO:0000313" key="3">
    <source>
        <dbReference type="Ensembl" id="ENSSFOP00015017008.2"/>
    </source>
</evidence>
<name>A0A8C9V346_SCLFO</name>
<dbReference type="GeneTree" id="ENSGT00940000181901"/>
<evidence type="ECO:0000256" key="1">
    <source>
        <dbReference type="SAM" id="MobiDB-lite"/>
    </source>
</evidence>
<feature type="region of interest" description="Disordered" evidence="1">
    <location>
        <begin position="75"/>
        <end position="176"/>
    </location>
</feature>
<dbReference type="OrthoDB" id="9939953at2759"/>
<feature type="region of interest" description="Disordered" evidence="1">
    <location>
        <begin position="1041"/>
        <end position="1069"/>
    </location>
</feature>
<keyword evidence="4" id="KW-1185">Reference proteome</keyword>
<dbReference type="AlphaFoldDB" id="A0A8C9V346"/>